<dbReference type="Gene3D" id="2.100.10.30">
    <property type="entry name" value="Jacalin-like lectin domain"/>
    <property type="match status" value="1"/>
</dbReference>
<accession>A0A8H3DSM0</accession>
<reference evidence="1" key="1">
    <citation type="submission" date="2021-01" db="EMBL/GenBank/DDBJ databases">
        <authorList>
            <person name="Kaushik A."/>
        </authorList>
    </citation>
    <scope>NUCLEOTIDE SEQUENCE</scope>
    <source>
        <strain evidence="1">AG3-1AP</strain>
    </source>
</reference>
<gene>
    <name evidence="1" type="ORF">RDB_LOCUS175022</name>
</gene>
<dbReference type="InterPro" id="IPR036404">
    <property type="entry name" value="Jacalin-like_lectin_dom_sf"/>
</dbReference>
<sequence length="310" mass="34418">MSEYNYSVINVQGDLSYELQNSLYKFDRHPFRTTVLEEGRHAIHSQTTLSNYSWVDFTRFRWNRRGDYLTPTKGFTFMRVRIYEGVYIDMINLDTEVAGTLPVDPNVRLWNIQQVADFIDANSAGNAVIVVGNTHSLYTGFMDNIRLFTINNGLTDAWVQAIGGNAPASGADVIVCPPGVPSNIGCEGIDKVFYRGSPIIDLSSSGFFYDTSRFLTPKGVPLFKRNPIRVEFVYTLKSGLRQSDLCGGPHGTWFNDLPSIPSSPKLSSITFRGGRRLDGLTLTLASGQTFIHGGWGGNPYSLALTPGEYI</sequence>
<organism evidence="1 2">
    <name type="scientific">Rhizoctonia solani</name>
    <dbReference type="NCBI Taxonomy" id="456999"/>
    <lineage>
        <taxon>Eukaryota</taxon>
        <taxon>Fungi</taxon>
        <taxon>Dikarya</taxon>
        <taxon>Basidiomycota</taxon>
        <taxon>Agaricomycotina</taxon>
        <taxon>Agaricomycetes</taxon>
        <taxon>Cantharellales</taxon>
        <taxon>Ceratobasidiaceae</taxon>
        <taxon>Rhizoctonia</taxon>
    </lineage>
</organism>
<name>A0A8H3DSM0_9AGAM</name>
<proteinExistence type="predicted"/>
<comment type="caution">
    <text evidence="1">The sequence shown here is derived from an EMBL/GenBank/DDBJ whole genome shotgun (WGS) entry which is preliminary data.</text>
</comment>
<dbReference type="SUPFAM" id="SSF56219">
    <property type="entry name" value="DNase I-like"/>
    <property type="match status" value="1"/>
</dbReference>
<dbReference type="SUPFAM" id="SSF51101">
    <property type="entry name" value="Mannose-binding lectins"/>
    <property type="match status" value="1"/>
</dbReference>
<evidence type="ECO:0000313" key="1">
    <source>
        <dbReference type="EMBL" id="CAE6540581.1"/>
    </source>
</evidence>
<dbReference type="Proteomes" id="UP000663831">
    <property type="component" value="Unassembled WGS sequence"/>
</dbReference>
<dbReference type="EMBL" id="CAJMWV010009941">
    <property type="protein sequence ID" value="CAE6540581.1"/>
    <property type="molecule type" value="Genomic_DNA"/>
</dbReference>
<feature type="non-terminal residue" evidence="1">
    <location>
        <position position="310"/>
    </location>
</feature>
<dbReference type="Gene3D" id="3.60.10.10">
    <property type="entry name" value="Endonuclease/exonuclease/phosphatase"/>
    <property type="match status" value="1"/>
</dbReference>
<dbReference type="AlphaFoldDB" id="A0A8H3DSM0"/>
<evidence type="ECO:0000313" key="2">
    <source>
        <dbReference type="Proteomes" id="UP000663831"/>
    </source>
</evidence>
<dbReference type="InterPro" id="IPR036691">
    <property type="entry name" value="Endo/exonu/phosph_ase_sf"/>
</dbReference>
<protein>
    <submittedName>
        <fullName evidence="1">Uncharacterized protein</fullName>
    </submittedName>
</protein>